<reference evidence="2" key="2">
    <citation type="submission" date="2021-03" db="UniProtKB">
        <authorList>
            <consortium name="EnsemblPlants"/>
        </authorList>
    </citation>
    <scope>IDENTIFICATION</scope>
</reference>
<dbReference type="AlphaFoldDB" id="A0A803M213"/>
<name>A0A803M213_CHEQI</name>
<dbReference type="PANTHER" id="PTHR48478:SF1">
    <property type="entry name" value="LECTIN-LIKE"/>
    <property type="match status" value="1"/>
</dbReference>
<feature type="region of interest" description="Disordered" evidence="1">
    <location>
        <begin position="1"/>
        <end position="39"/>
    </location>
</feature>
<protein>
    <submittedName>
        <fullName evidence="2">Uncharacterized protein</fullName>
    </submittedName>
</protein>
<dbReference type="InterPro" id="IPR025886">
    <property type="entry name" value="PP2-like"/>
</dbReference>
<evidence type="ECO:0000256" key="1">
    <source>
        <dbReference type="SAM" id="MobiDB-lite"/>
    </source>
</evidence>
<dbReference type="InterPro" id="IPR052147">
    <property type="entry name" value="PP2-like/Lectin"/>
</dbReference>
<sequence>MGNVMTELERNSKQQSSRAEYHDAKPTRHDHTPATPKKSLPESTWVAIIKDNNFIKSTQQQKVNEILSKGVYWDSRKKKYWVDGNGNNCFMIFANGLKITWSDNPNYWYLQKKSELGDENITIAQLRNVAWLEVHGKFNTEDLTQGVWYEVWFIVKLERTSYGWEVPVNFKLTLPGDKSQNYKLNMKDMDKEKWFEIRAGKFMISKDNEGVIQFSLFEYDGGSWKRGLIIKVCGCVGGVVWLELEGDAVVIAVVAGLLKRRLEMEVGAAWRWEECSGFSGGEEIVVAGFWWQVAGGRWGCG</sequence>
<organism evidence="2 3">
    <name type="scientific">Chenopodium quinoa</name>
    <name type="common">Quinoa</name>
    <dbReference type="NCBI Taxonomy" id="63459"/>
    <lineage>
        <taxon>Eukaryota</taxon>
        <taxon>Viridiplantae</taxon>
        <taxon>Streptophyta</taxon>
        <taxon>Embryophyta</taxon>
        <taxon>Tracheophyta</taxon>
        <taxon>Spermatophyta</taxon>
        <taxon>Magnoliopsida</taxon>
        <taxon>eudicotyledons</taxon>
        <taxon>Gunneridae</taxon>
        <taxon>Pentapetalae</taxon>
        <taxon>Caryophyllales</taxon>
        <taxon>Chenopodiaceae</taxon>
        <taxon>Chenopodioideae</taxon>
        <taxon>Atripliceae</taxon>
        <taxon>Chenopodium</taxon>
    </lineage>
</organism>
<reference evidence="2" key="1">
    <citation type="journal article" date="2017" name="Nature">
        <title>The genome of Chenopodium quinoa.</title>
        <authorList>
            <person name="Jarvis D.E."/>
            <person name="Ho Y.S."/>
            <person name="Lightfoot D.J."/>
            <person name="Schmoeckel S.M."/>
            <person name="Li B."/>
            <person name="Borm T.J.A."/>
            <person name="Ohyanagi H."/>
            <person name="Mineta K."/>
            <person name="Michell C.T."/>
            <person name="Saber N."/>
            <person name="Kharbatia N.M."/>
            <person name="Rupper R.R."/>
            <person name="Sharp A.R."/>
            <person name="Dally N."/>
            <person name="Boughton B.A."/>
            <person name="Woo Y.H."/>
            <person name="Gao G."/>
            <person name="Schijlen E.G.W.M."/>
            <person name="Guo X."/>
            <person name="Momin A.A."/>
            <person name="Negrao S."/>
            <person name="Al-Babili S."/>
            <person name="Gehring C."/>
            <person name="Roessner U."/>
            <person name="Jung C."/>
            <person name="Murphy K."/>
            <person name="Arold S.T."/>
            <person name="Gojobori T."/>
            <person name="van der Linden C.G."/>
            <person name="van Loo E.N."/>
            <person name="Jellen E.N."/>
            <person name="Maughan P.J."/>
            <person name="Tester M."/>
        </authorList>
    </citation>
    <scope>NUCLEOTIDE SEQUENCE [LARGE SCALE GENOMIC DNA]</scope>
    <source>
        <strain evidence="2">cv. PI 614886</strain>
    </source>
</reference>
<evidence type="ECO:0000313" key="2">
    <source>
        <dbReference type="EnsemblPlants" id="AUR62021995-RA:cds"/>
    </source>
</evidence>
<dbReference type="Pfam" id="PF14299">
    <property type="entry name" value="PP2"/>
    <property type="match status" value="1"/>
</dbReference>
<dbReference type="Gramene" id="AUR62021995-RA">
    <property type="protein sequence ID" value="AUR62021995-RA:cds"/>
    <property type="gene ID" value="AUR62021995"/>
</dbReference>
<keyword evidence="3" id="KW-1185">Reference proteome</keyword>
<accession>A0A803M213</accession>
<dbReference type="OMA" id="FMIFANG"/>
<dbReference type="PANTHER" id="PTHR48478">
    <property type="entry name" value="LECTIN-LIKE"/>
    <property type="match status" value="1"/>
</dbReference>
<dbReference type="Proteomes" id="UP000596660">
    <property type="component" value="Unplaced"/>
</dbReference>
<proteinExistence type="predicted"/>
<feature type="compositionally biased region" description="Basic and acidic residues" evidence="1">
    <location>
        <begin position="19"/>
        <end position="32"/>
    </location>
</feature>
<dbReference type="GO" id="GO:0030246">
    <property type="term" value="F:carbohydrate binding"/>
    <property type="evidence" value="ECO:0007669"/>
    <property type="project" value="InterPro"/>
</dbReference>
<evidence type="ECO:0000313" key="3">
    <source>
        <dbReference type="Proteomes" id="UP000596660"/>
    </source>
</evidence>
<dbReference type="EnsemblPlants" id="AUR62021995-RA">
    <property type="protein sequence ID" value="AUR62021995-RA:cds"/>
    <property type="gene ID" value="AUR62021995"/>
</dbReference>